<dbReference type="FunFam" id="3.40.50.720:FF:000084">
    <property type="entry name" value="Short-chain dehydrogenase reductase"/>
    <property type="match status" value="1"/>
</dbReference>
<keyword evidence="2 3" id="KW-0560">Oxidoreductase</keyword>
<dbReference type="PANTHER" id="PTHR42760:SF115">
    <property type="entry name" value="3-OXOACYL-[ACYL-CARRIER-PROTEIN] REDUCTASE FABG"/>
    <property type="match status" value="1"/>
</dbReference>
<dbReference type="NCBIfam" id="NF005559">
    <property type="entry name" value="PRK07231.1"/>
    <property type="match status" value="1"/>
</dbReference>
<protein>
    <submittedName>
        <fullName evidence="3">SDR family NAD(P)-dependent oxidoreductase</fullName>
        <ecNumber evidence="3">1.1.1.-</ecNumber>
    </submittedName>
</protein>
<gene>
    <name evidence="3" type="ORF">ACFQJ7_00970</name>
</gene>
<comment type="caution">
    <text evidence="3">The sequence shown here is derived from an EMBL/GenBank/DDBJ whole genome shotgun (WGS) entry which is preliminary data.</text>
</comment>
<sequence length="254" mass="26818">MKLDDRTAIVTGASSGIGRAIATEFAREGANVVLADIREESRASGDTRTTGEVIESEGGNAVFTQTDITDELAVKQLVERAIETYGGIDILVNSAGVTSNNSVQDVTDEEWDHVHDVNVKGVVRCSKQALPHIRESDHGRIINIASQRGLRGGDDTEKAAYVASKGAVTGLTRQMALDYGPDGIPVNAICPGPVESGMTPIETDEDEQELLDGILTPFVGQPEDIAPAAVLLASDGGRFIHGHTLVVDGGYLVK</sequence>
<dbReference type="InterPro" id="IPR036291">
    <property type="entry name" value="NAD(P)-bd_dom_sf"/>
</dbReference>
<dbReference type="InterPro" id="IPR002347">
    <property type="entry name" value="SDR_fam"/>
</dbReference>
<evidence type="ECO:0000313" key="4">
    <source>
        <dbReference type="Proteomes" id="UP001596414"/>
    </source>
</evidence>
<dbReference type="PRINTS" id="PR00081">
    <property type="entry name" value="GDHRDH"/>
</dbReference>
<name>A0ABD5X0B4_9EURY</name>
<dbReference type="AlphaFoldDB" id="A0ABD5X0B4"/>
<dbReference type="Proteomes" id="UP001596414">
    <property type="component" value="Unassembled WGS sequence"/>
</dbReference>
<dbReference type="EMBL" id="JBHSZQ010000001">
    <property type="protein sequence ID" value="MFC7124616.1"/>
    <property type="molecule type" value="Genomic_DNA"/>
</dbReference>
<dbReference type="PANTHER" id="PTHR42760">
    <property type="entry name" value="SHORT-CHAIN DEHYDROGENASES/REDUCTASES FAMILY MEMBER"/>
    <property type="match status" value="1"/>
</dbReference>
<evidence type="ECO:0000256" key="1">
    <source>
        <dbReference type="ARBA" id="ARBA00006484"/>
    </source>
</evidence>
<accession>A0ABD5X0B4</accession>
<proteinExistence type="inferred from homology"/>
<evidence type="ECO:0000313" key="3">
    <source>
        <dbReference type="EMBL" id="MFC7124616.1"/>
    </source>
</evidence>
<reference evidence="3 4" key="1">
    <citation type="journal article" date="2014" name="Int. J. Syst. Evol. Microbiol.">
        <title>Complete genome sequence of Corynebacterium casei LMG S-19264T (=DSM 44701T), isolated from a smear-ripened cheese.</title>
        <authorList>
            <consortium name="US DOE Joint Genome Institute (JGI-PGF)"/>
            <person name="Walter F."/>
            <person name="Albersmeier A."/>
            <person name="Kalinowski J."/>
            <person name="Ruckert C."/>
        </authorList>
    </citation>
    <scope>NUCLEOTIDE SEQUENCE [LARGE SCALE GENOMIC DNA]</scope>
    <source>
        <strain evidence="3 4">CGMCC 4.7215</strain>
    </source>
</reference>
<dbReference type="RefSeq" id="WP_267637673.1">
    <property type="nucleotide sequence ID" value="NZ_JAODIY010000010.1"/>
</dbReference>
<dbReference type="GO" id="GO:0016491">
    <property type="term" value="F:oxidoreductase activity"/>
    <property type="evidence" value="ECO:0007669"/>
    <property type="project" value="UniProtKB-KW"/>
</dbReference>
<dbReference type="EC" id="1.1.1.-" evidence="3"/>
<comment type="similarity">
    <text evidence="1">Belongs to the short-chain dehydrogenases/reductases (SDR) family.</text>
</comment>
<evidence type="ECO:0000256" key="2">
    <source>
        <dbReference type="ARBA" id="ARBA00023002"/>
    </source>
</evidence>
<dbReference type="CDD" id="cd05233">
    <property type="entry name" value="SDR_c"/>
    <property type="match status" value="1"/>
</dbReference>
<dbReference type="Gene3D" id="3.40.50.720">
    <property type="entry name" value="NAD(P)-binding Rossmann-like Domain"/>
    <property type="match status" value="1"/>
</dbReference>
<dbReference type="Pfam" id="PF13561">
    <property type="entry name" value="adh_short_C2"/>
    <property type="match status" value="1"/>
</dbReference>
<dbReference type="PRINTS" id="PR00080">
    <property type="entry name" value="SDRFAMILY"/>
</dbReference>
<dbReference type="SUPFAM" id="SSF51735">
    <property type="entry name" value="NAD(P)-binding Rossmann-fold domains"/>
    <property type="match status" value="1"/>
</dbReference>
<organism evidence="3 4">
    <name type="scientific">Halovenus rubra</name>
    <dbReference type="NCBI Taxonomy" id="869890"/>
    <lineage>
        <taxon>Archaea</taxon>
        <taxon>Methanobacteriati</taxon>
        <taxon>Methanobacteriota</taxon>
        <taxon>Stenosarchaea group</taxon>
        <taxon>Halobacteria</taxon>
        <taxon>Halobacteriales</taxon>
        <taxon>Haloarculaceae</taxon>
        <taxon>Halovenus</taxon>
    </lineage>
</organism>